<evidence type="ECO:0000256" key="1">
    <source>
        <dbReference type="ARBA" id="ARBA00011043"/>
    </source>
</evidence>
<dbReference type="InterPro" id="IPR004520">
    <property type="entry name" value="GTPase_MnmE"/>
</dbReference>
<dbReference type="InterPro" id="IPR018948">
    <property type="entry name" value="GTP-bd_TrmE_N"/>
</dbReference>
<feature type="domain" description="TrmE-type G" evidence="8">
    <location>
        <begin position="217"/>
        <end position="374"/>
    </location>
</feature>
<keyword evidence="6" id="KW-0378">Hydrolase</keyword>
<feature type="binding site" evidence="6">
    <location>
        <position position="227"/>
    </location>
    <ligand>
        <name>K(+)</name>
        <dbReference type="ChEBI" id="CHEBI:29103"/>
    </ligand>
</feature>
<dbReference type="GO" id="GO:0005525">
    <property type="term" value="F:GTP binding"/>
    <property type="evidence" value="ECO:0007669"/>
    <property type="project" value="UniProtKB-UniRule"/>
</dbReference>
<dbReference type="SUPFAM" id="SSF116878">
    <property type="entry name" value="TrmE connector domain"/>
    <property type="match status" value="1"/>
</dbReference>
<dbReference type="GO" id="GO:0046872">
    <property type="term" value="F:metal ion binding"/>
    <property type="evidence" value="ECO:0007669"/>
    <property type="project" value="UniProtKB-KW"/>
</dbReference>
<dbReference type="EC" id="3.6.-.-" evidence="6"/>
<dbReference type="GO" id="GO:0030488">
    <property type="term" value="P:tRNA methylation"/>
    <property type="evidence" value="ECO:0007669"/>
    <property type="project" value="TreeGrafter"/>
</dbReference>
<name>A0A3A1YFM3_9GAMM</name>
<feature type="binding site" evidence="6">
    <location>
        <position position="248"/>
    </location>
    <ligand>
        <name>K(+)</name>
        <dbReference type="ChEBI" id="CHEBI:29103"/>
    </ligand>
</feature>
<dbReference type="Pfam" id="PF12631">
    <property type="entry name" value="MnmE_helical"/>
    <property type="match status" value="1"/>
</dbReference>
<dbReference type="NCBIfam" id="TIGR00450">
    <property type="entry name" value="mnmE_trmE_thdF"/>
    <property type="match status" value="1"/>
</dbReference>
<reference evidence="9 10" key="1">
    <citation type="submission" date="2017-08" db="EMBL/GenBank/DDBJ databases">
        <title>Reclassification of Bisgaard taxon 37 and 44.</title>
        <authorList>
            <person name="Christensen H."/>
        </authorList>
    </citation>
    <scope>NUCLEOTIDE SEQUENCE [LARGE SCALE GENOMIC DNA]</scope>
    <source>
        <strain evidence="9 10">111</strain>
    </source>
</reference>
<evidence type="ECO:0000313" key="9">
    <source>
        <dbReference type="EMBL" id="RIY34837.1"/>
    </source>
</evidence>
<dbReference type="Pfam" id="PF01926">
    <property type="entry name" value="MMR_HSR1"/>
    <property type="match status" value="1"/>
</dbReference>
<dbReference type="AlphaFoldDB" id="A0A3A1YFM3"/>
<dbReference type="EMBL" id="NRJG01000169">
    <property type="protein sequence ID" value="RIY34837.1"/>
    <property type="molecule type" value="Genomic_DNA"/>
</dbReference>
<keyword evidence="5 6" id="KW-0342">GTP-binding</keyword>
<dbReference type="GO" id="GO:0003924">
    <property type="term" value="F:GTPase activity"/>
    <property type="evidence" value="ECO:0007669"/>
    <property type="project" value="UniProtKB-UniRule"/>
</dbReference>
<proteinExistence type="inferred from homology"/>
<dbReference type="InterPro" id="IPR005225">
    <property type="entry name" value="Small_GTP-bd"/>
</dbReference>
<dbReference type="InterPro" id="IPR027368">
    <property type="entry name" value="MnmE_dom2"/>
</dbReference>
<dbReference type="InterPro" id="IPR006073">
    <property type="entry name" value="GTP-bd"/>
</dbReference>
<dbReference type="PANTHER" id="PTHR42714">
    <property type="entry name" value="TRNA MODIFICATION GTPASE GTPBP3"/>
    <property type="match status" value="1"/>
</dbReference>
<keyword evidence="3 6" id="KW-0547">Nucleotide-binding</keyword>
<dbReference type="CDD" id="cd04164">
    <property type="entry name" value="trmE"/>
    <property type="match status" value="1"/>
</dbReference>
<feature type="binding site" evidence="6">
    <location>
        <position position="246"/>
    </location>
    <ligand>
        <name>K(+)</name>
        <dbReference type="ChEBI" id="CHEBI:29103"/>
    </ligand>
</feature>
<comment type="cofactor">
    <cofactor evidence="6">
        <name>K(+)</name>
        <dbReference type="ChEBI" id="CHEBI:29103"/>
    </cofactor>
    <text evidence="6">Binds 1 potassium ion per subunit.</text>
</comment>
<dbReference type="NCBIfam" id="NF003661">
    <property type="entry name" value="PRK05291.1-3"/>
    <property type="match status" value="1"/>
</dbReference>
<dbReference type="PANTHER" id="PTHR42714:SF2">
    <property type="entry name" value="TRNA MODIFICATION GTPASE GTPBP3, MITOCHONDRIAL"/>
    <property type="match status" value="1"/>
</dbReference>
<dbReference type="Gene3D" id="3.30.1360.120">
    <property type="entry name" value="Probable tRNA modification gtpase trme, domain 1"/>
    <property type="match status" value="1"/>
</dbReference>
<evidence type="ECO:0000256" key="4">
    <source>
        <dbReference type="ARBA" id="ARBA00022958"/>
    </source>
</evidence>
<feature type="binding site" evidence="6">
    <location>
        <begin position="271"/>
        <end position="274"/>
    </location>
    <ligand>
        <name>GTP</name>
        <dbReference type="ChEBI" id="CHEBI:37565"/>
    </ligand>
</feature>
<dbReference type="GO" id="GO:0005829">
    <property type="term" value="C:cytosol"/>
    <property type="evidence" value="ECO:0007669"/>
    <property type="project" value="TreeGrafter"/>
</dbReference>
<feature type="binding site" evidence="6">
    <location>
        <position position="251"/>
    </location>
    <ligand>
        <name>K(+)</name>
        <dbReference type="ChEBI" id="CHEBI:29103"/>
    </ligand>
</feature>
<evidence type="ECO:0000259" key="8">
    <source>
        <dbReference type="PROSITE" id="PS51709"/>
    </source>
</evidence>
<sequence>MTASKETIVAQATALGRGAVGIIRVSGPNAKAISKLITQKELKPRYAHYLPFITGEQQVLDYGLAIFFPNPHSFTGEDVVEFQGHGGPVVLQALQEYIVNTGLARYAQPGEFSQQAFLNGKLDLVQAEAIADLINANSMQAAKGAINSLQGAFSEKIATLVEDLILLRTYLEAGMDFPDEEIDILADSFVQQKITELEQRLIEIKNSAQQGKILRDGISAVIVGQPNAGKSSLLNALSGEQSAIVTEIAGTTRDTLKEFIQIDGLPLHIIDTAGLRETSDKVELIGIERAYQAMSKADVLIIMSDQKDFSAEINLLPESIFELDIPKIMITNKIDIQGEQPWCEKKGNLYFLGLSAQTQAGLDNLKSALKEIIGYNQSSEGTIIARQRHIQAINEAAEYFANATAYMRIGTSPELIADDLRMAQQKLSEITGKFTADDLLTRIFTSFCIGK</sequence>
<dbReference type="Gene3D" id="1.20.120.430">
    <property type="entry name" value="tRNA modification GTPase MnmE domain 2"/>
    <property type="match status" value="1"/>
</dbReference>
<keyword evidence="6" id="KW-0479">Metal-binding</keyword>
<feature type="binding site" evidence="6">
    <location>
        <position position="231"/>
    </location>
    <ligand>
        <name>Mg(2+)</name>
        <dbReference type="ChEBI" id="CHEBI:18420"/>
    </ligand>
</feature>
<dbReference type="InterPro" id="IPR031168">
    <property type="entry name" value="G_TrmE"/>
</dbReference>
<dbReference type="NCBIfam" id="TIGR00231">
    <property type="entry name" value="small_GTP"/>
    <property type="match status" value="1"/>
</dbReference>
<feature type="binding site" evidence="6">
    <location>
        <position position="121"/>
    </location>
    <ligand>
        <name>(6S)-5-formyl-5,6,7,8-tetrahydrofolate</name>
        <dbReference type="ChEBI" id="CHEBI:57457"/>
    </ligand>
</feature>
<comment type="caution">
    <text evidence="9">The sequence shown here is derived from an EMBL/GenBank/DDBJ whole genome shotgun (WGS) entry which is preliminary data.</text>
</comment>
<dbReference type="OrthoDB" id="9805918at2"/>
<feature type="binding site" evidence="6">
    <location>
        <position position="81"/>
    </location>
    <ligand>
        <name>(6S)-5-formyl-5,6,7,8-tetrahydrofolate</name>
        <dbReference type="ChEBI" id="CHEBI:57457"/>
    </ligand>
</feature>
<protein>
    <recommendedName>
        <fullName evidence="6">tRNA modification GTPase MnmE</fullName>
        <ecNumber evidence="6">3.6.-.-</ecNumber>
    </recommendedName>
</protein>
<gene>
    <name evidence="6" type="primary">mnmE</name>
    <name evidence="6" type="synonym">trmE</name>
    <name evidence="9" type="ORF">CKF58_07605</name>
</gene>
<dbReference type="HAMAP" id="MF_00379">
    <property type="entry name" value="GTPase_MnmE"/>
    <property type="match status" value="1"/>
</dbReference>
<comment type="caution">
    <text evidence="6">Lacks conserved residue(s) required for the propagation of feature annotation.</text>
</comment>
<organism evidence="9 10">
    <name type="scientific">Psittacicella hinzii</name>
    <dbReference type="NCBI Taxonomy" id="2028575"/>
    <lineage>
        <taxon>Bacteria</taxon>
        <taxon>Pseudomonadati</taxon>
        <taxon>Pseudomonadota</taxon>
        <taxon>Gammaproteobacteria</taxon>
        <taxon>Pasteurellales</taxon>
        <taxon>Psittacicellaceae</taxon>
        <taxon>Psittacicella</taxon>
    </lineage>
</organism>
<evidence type="ECO:0000256" key="2">
    <source>
        <dbReference type="ARBA" id="ARBA00022694"/>
    </source>
</evidence>
<keyword evidence="4 6" id="KW-0630">Potassium</keyword>
<accession>A0A3A1YFM3</accession>
<feature type="binding site" evidence="6">
    <location>
        <position position="451"/>
    </location>
    <ligand>
        <name>(6S)-5-formyl-5,6,7,8-tetrahydrofolate</name>
        <dbReference type="ChEBI" id="CHEBI:57457"/>
    </ligand>
</feature>
<keyword evidence="10" id="KW-1185">Reference proteome</keyword>
<dbReference type="SUPFAM" id="SSF52540">
    <property type="entry name" value="P-loop containing nucleoside triphosphate hydrolases"/>
    <property type="match status" value="1"/>
</dbReference>
<dbReference type="InterPro" id="IPR027266">
    <property type="entry name" value="TrmE/GcvT-like"/>
</dbReference>
<comment type="subunit">
    <text evidence="6">Homodimer. Heterotetramer of two MnmE and two MnmG subunits.</text>
</comment>
<evidence type="ECO:0000256" key="6">
    <source>
        <dbReference type="HAMAP-Rule" id="MF_00379"/>
    </source>
</evidence>
<feature type="binding site" evidence="6">
    <location>
        <position position="24"/>
    </location>
    <ligand>
        <name>(6S)-5-formyl-5,6,7,8-tetrahydrofolate</name>
        <dbReference type="ChEBI" id="CHEBI:57457"/>
    </ligand>
</feature>
<keyword evidence="6" id="KW-0460">Magnesium</keyword>
<comment type="similarity">
    <text evidence="1 6 7">Belongs to the TRAFAC class TrmE-Era-EngA-EngB-Septin-like GTPase superfamily. TrmE GTPase family.</text>
</comment>
<dbReference type="GO" id="GO:0002098">
    <property type="term" value="P:tRNA wobble uridine modification"/>
    <property type="evidence" value="ECO:0007669"/>
    <property type="project" value="TreeGrafter"/>
</dbReference>
<feature type="binding site" evidence="6">
    <location>
        <position position="252"/>
    </location>
    <ligand>
        <name>Mg(2+)</name>
        <dbReference type="ChEBI" id="CHEBI:18420"/>
    </ligand>
</feature>
<evidence type="ECO:0000313" key="10">
    <source>
        <dbReference type="Proteomes" id="UP000265916"/>
    </source>
</evidence>
<dbReference type="Gene3D" id="3.40.50.300">
    <property type="entry name" value="P-loop containing nucleotide triphosphate hydrolases"/>
    <property type="match status" value="1"/>
</dbReference>
<keyword evidence="6" id="KW-0963">Cytoplasm</keyword>
<evidence type="ECO:0000256" key="3">
    <source>
        <dbReference type="ARBA" id="ARBA00022741"/>
    </source>
</evidence>
<comment type="subcellular location">
    <subcellularLocation>
        <location evidence="6">Cytoplasm</location>
    </subcellularLocation>
</comment>
<dbReference type="PROSITE" id="PS51709">
    <property type="entry name" value="G_TRME"/>
    <property type="match status" value="1"/>
</dbReference>
<feature type="binding site" evidence="6">
    <location>
        <begin position="227"/>
        <end position="232"/>
    </location>
    <ligand>
        <name>GTP</name>
        <dbReference type="ChEBI" id="CHEBI:37565"/>
    </ligand>
</feature>
<feature type="binding site" evidence="6">
    <location>
        <begin position="246"/>
        <end position="252"/>
    </location>
    <ligand>
        <name>GTP</name>
        <dbReference type="ChEBI" id="CHEBI:37565"/>
    </ligand>
</feature>
<keyword evidence="2 6" id="KW-0819">tRNA processing</keyword>
<dbReference type="Proteomes" id="UP000265916">
    <property type="component" value="Unassembled WGS sequence"/>
</dbReference>
<comment type="function">
    <text evidence="6">Exhibits a very high intrinsic GTPase hydrolysis rate. Involved in the addition of a carboxymethylaminomethyl (cmnm) group at the wobble position (U34) of certain tRNAs, forming tRNA-cmnm(5)s(2)U34.</text>
</comment>
<dbReference type="InterPro" id="IPR025867">
    <property type="entry name" value="MnmE_helical"/>
</dbReference>
<evidence type="ECO:0000256" key="5">
    <source>
        <dbReference type="ARBA" id="ARBA00023134"/>
    </source>
</evidence>
<dbReference type="CDD" id="cd14858">
    <property type="entry name" value="TrmE_N"/>
    <property type="match status" value="1"/>
</dbReference>
<dbReference type="InterPro" id="IPR027417">
    <property type="entry name" value="P-loop_NTPase"/>
</dbReference>
<dbReference type="RefSeq" id="WP_119532589.1">
    <property type="nucleotide sequence ID" value="NZ_JBHSSP010000013.1"/>
</dbReference>
<evidence type="ECO:0000256" key="7">
    <source>
        <dbReference type="RuleBase" id="RU003313"/>
    </source>
</evidence>
<dbReference type="Pfam" id="PF10396">
    <property type="entry name" value="TrmE_N"/>
    <property type="match status" value="1"/>
</dbReference>